<evidence type="ECO:0000256" key="2">
    <source>
        <dbReference type="SAM" id="MobiDB-lite"/>
    </source>
</evidence>
<dbReference type="PROSITE" id="PS51746">
    <property type="entry name" value="PPM_2"/>
    <property type="match status" value="1"/>
</dbReference>
<comment type="caution">
    <text evidence="4">The sequence shown here is derived from an EMBL/GenBank/DDBJ whole genome shotgun (WGS) entry which is preliminary data.</text>
</comment>
<reference evidence="4 5" key="1">
    <citation type="submission" date="2019-09" db="EMBL/GenBank/DDBJ databases">
        <title>Bird 10,000 Genomes (B10K) Project - Family phase.</title>
        <authorList>
            <person name="Zhang G."/>
        </authorList>
    </citation>
    <scope>NUCLEOTIDE SEQUENCE [LARGE SCALE GENOMIC DNA]</scope>
    <source>
        <strain evidence="4">B10K-DU-002-35</strain>
        <tissue evidence="4">Muscle</tissue>
    </source>
</reference>
<sequence>APGCDDSECISVSCSACRQTIHPSHLLHHKKAHRALTLLDFDSPQARTDKKALLAQRQRVISKLSEMPQHSETQRQKIDYSFEFLTGDHAPTSHCSLDTTNNPRTLRVSTSFIRALSVCQDSNSTWQGHMQDRFTVLDNYGNRSETCLLGLAGGSHGVAAAETVAAELPLLLLDQLAQTDSSYRKSEDEQQILDSFGTVFGADYRERESLFADELGDGRSGTYERIHKAHAKAFWRMDRLLRLGRNEVSKVRWSGCSAVTCLVERSPSQQTSSTEEEDRKLSESSAHSLLDGTARGVAGLLHVANTGNAHVVLCRNGKSHCLSREHSTSNAAERRRILQSGGNISTNEPDGLVEGCLKTTRALGYHGDPALKRSVIPVPHVVSVPIDDTCQFLILASSGLWEVLDYREVVALTLAAFTRYLRAYESVRPDSASPCKRHSLVPLAEDNLKDSNVTDDLQDETEILYSSQGTQVSDSKGNLTQNQPGGSRRSYLQSGAASPAGYQPPPHLEEDTTTYPCNCKPNPAGAGQVPSATLYDSAASYISKQLVMTALAAGSRESITVLIALLSGC</sequence>
<evidence type="ECO:0000259" key="3">
    <source>
        <dbReference type="PROSITE" id="PS51746"/>
    </source>
</evidence>
<dbReference type="PANTHER" id="PTHR13832:SF837">
    <property type="entry name" value="PROTEIN PHOSPHATASE 2C-LIKE DOMAIN-CONTAINING PROTEIN 1"/>
    <property type="match status" value="1"/>
</dbReference>
<proteinExistence type="inferred from homology"/>
<dbReference type="Gene3D" id="3.60.40.10">
    <property type="entry name" value="PPM-type phosphatase domain"/>
    <property type="match status" value="1"/>
</dbReference>
<dbReference type="AlphaFoldDB" id="A0A7L1N690"/>
<feature type="compositionally biased region" description="Polar residues" evidence="2">
    <location>
        <begin position="466"/>
        <end position="496"/>
    </location>
</feature>
<evidence type="ECO:0000313" key="5">
    <source>
        <dbReference type="Proteomes" id="UP000565785"/>
    </source>
</evidence>
<feature type="region of interest" description="Disordered" evidence="2">
    <location>
        <begin position="466"/>
        <end position="514"/>
    </location>
</feature>
<dbReference type="SUPFAM" id="SSF81606">
    <property type="entry name" value="PP2C-like"/>
    <property type="match status" value="1"/>
</dbReference>
<accession>A0A7L1N690</accession>
<dbReference type="PANTHER" id="PTHR13832">
    <property type="entry name" value="PROTEIN PHOSPHATASE 2C"/>
    <property type="match status" value="1"/>
</dbReference>
<dbReference type="OrthoDB" id="343114at2759"/>
<dbReference type="CDD" id="cd00143">
    <property type="entry name" value="PP2Cc"/>
    <property type="match status" value="1"/>
</dbReference>
<comment type="similarity">
    <text evidence="1">Belongs to the PP2C family.</text>
</comment>
<gene>
    <name evidence="4" type="primary">Pp2d1</name>
    <name evidence="4" type="ORF">RHICYA_R08498</name>
</gene>
<evidence type="ECO:0000313" key="4">
    <source>
        <dbReference type="EMBL" id="NXN94363.1"/>
    </source>
</evidence>
<feature type="non-terminal residue" evidence="4">
    <location>
        <position position="1"/>
    </location>
</feature>
<name>A0A7L1N690_RHICY</name>
<feature type="non-terminal residue" evidence="4">
    <location>
        <position position="569"/>
    </location>
</feature>
<organism evidence="4 5">
    <name type="scientific">Rhinopomastus cyanomelas</name>
    <name type="common">Common scimitarbill</name>
    <dbReference type="NCBI Taxonomy" id="113115"/>
    <lineage>
        <taxon>Eukaryota</taxon>
        <taxon>Metazoa</taxon>
        <taxon>Chordata</taxon>
        <taxon>Craniata</taxon>
        <taxon>Vertebrata</taxon>
        <taxon>Euteleostomi</taxon>
        <taxon>Archelosauria</taxon>
        <taxon>Archosauria</taxon>
        <taxon>Dinosauria</taxon>
        <taxon>Saurischia</taxon>
        <taxon>Theropoda</taxon>
        <taxon>Coelurosauria</taxon>
        <taxon>Aves</taxon>
        <taxon>Neognathae</taxon>
        <taxon>Neoaves</taxon>
        <taxon>Telluraves</taxon>
        <taxon>Coraciimorphae</taxon>
        <taxon>Bucerotiformes</taxon>
        <taxon>Rhinopomastidae</taxon>
        <taxon>Rhinopomastus</taxon>
    </lineage>
</organism>
<dbReference type="Proteomes" id="UP000565785">
    <property type="component" value="Unassembled WGS sequence"/>
</dbReference>
<dbReference type="Pfam" id="PF00481">
    <property type="entry name" value="PP2C"/>
    <property type="match status" value="1"/>
</dbReference>
<dbReference type="InterPro" id="IPR015655">
    <property type="entry name" value="PP2C"/>
</dbReference>
<dbReference type="GO" id="GO:0004722">
    <property type="term" value="F:protein serine/threonine phosphatase activity"/>
    <property type="evidence" value="ECO:0007669"/>
    <property type="project" value="InterPro"/>
</dbReference>
<keyword evidence="5" id="KW-1185">Reference proteome</keyword>
<dbReference type="EMBL" id="VXBP01002707">
    <property type="protein sequence ID" value="NXN94363.1"/>
    <property type="molecule type" value="Genomic_DNA"/>
</dbReference>
<dbReference type="InterPro" id="IPR036457">
    <property type="entry name" value="PPM-type-like_dom_sf"/>
</dbReference>
<dbReference type="SMART" id="SM00332">
    <property type="entry name" value="PP2Cc"/>
    <property type="match status" value="1"/>
</dbReference>
<evidence type="ECO:0000256" key="1">
    <source>
        <dbReference type="ARBA" id="ARBA00006702"/>
    </source>
</evidence>
<protein>
    <submittedName>
        <fullName evidence="4">PP2D1 protein</fullName>
    </submittedName>
</protein>
<feature type="region of interest" description="Disordered" evidence="2">
    <location>
        <begin position="265"/>
        <end position="286"/>
    </location>
</feature>
<feature type="domain" description="PPM-type phosphatase" evidence="3">
    <location>
        <begin position="117"/>
        <end position="566"/>
    </location>
</feature>
<dbReference type="InterPro" id="IPR001932">
    <property type="entry name" value="PPM-type_phosphatase-like_dom"/>
</dbReference>